<dbReference type="GO" id="GO:0006351">
    <property type="term" value="P:DNA-templated transcription"/>
    <property type="evidence" value="ECO:0007669"/>
    <property type="project" value="InterPro"/>
</dbReference>
<evidence type="ECO:0000256" key="3">
    <source>
        <dbReference type="ARBA" id="ARBA00023015"/>
    </source>
</evidence>
<dbReference type="PROSITE" id="PS50048">
    <property type="entry name" value="ZN2_CY6_FUNGAL_2"/>
    <property type="match status" value="1"/>
</dbReference>
<accession>A0A9P5YHJ7</accession>
<evidence type="ECO:0000259" key="7">
    <source>
        <dbReference type="PROSITE" id="PS50048"/>
    </source>
</evidence>
<dbReference type="AlphaFoldDB" id="A0A9P5YHJ7"/>
<dbReference type="GO" id="GO:0005634">
    <property type="term" value="C:nucleus"/>
    <property type="evidence" value="ECO:0007669"/>
    <property type="project" value="UniProtKB-SubCell"/>
</dbReference>
<comment type="subcellular location">
    <subcellularLocation>
        <location evidence="1">Nucleus</location>
    </subcellularLocation>
</comment>
<sequence>MIAETPRNSAASRAMAKPLKRGRACMNCRFLKIKCDGVKPICGPCRRNPKDDDCEYSDGPGRSRTKVLEDTVSRLEARLHELEHPDETTPSVTLHDPYRPYHETQRLSKTPPSLVIPDTPLSHSLSPFSPTSTTSSLHSGKQWHTFGLLESMTESTGSSGSSSSPMRQYGSHGSPFLGAEEPSFLVIQNLLEKFLPHCVQYGFFLNVDRFRESSLLHLPFGHPSRPSPAVLSAAYLWGVHLSRSEPLLHQEYNFMVRALQHAATDPLGAHPSNVLHTLQAEILLSYYLFRIGRFLEAKTHAGAAVSLALGCGLHRIRSSNMYTPSTIGLASDTPISLHPALDNIEEGERINGFWAVFTLHKFISVALEIPSSICGTLEAPGMQIDTPWPLDSSSYTEGSLHPDVRGDSTVRNFLGNSIGDVHDGHSTVALNVKASILFHRAAHLTGQWTPNLPTREFQAFAAAFQSINRLIDSFRLHLPPLDDLDPKDPTTRTILLTHALTDAATIKLHSIFSYADSASKQHCLTAARKMVSYGGLNLHELGHMNPIMGTLWVTACHVFIDEISRLRSIPWPPGYTEGGEEELMEKLRNGINGLSLFSEESALMKYQLTKIQEAFSAI</sequence>
<dbReference type="InterPro" id="IPR036864">
    <property type="entry name" value="Zn2-C6_fun-type_DNA-bd_sf"/>
</dbReference>
<dbReference type="PROSITE" id="PS00463">
    <property type="entry name" value="ZN2_CY6_FUNGAL_1"/>
    <property type="match status" value="1"/>
</dbReference>
<dbReference type="EMBL" id="MU150235">
    <property type="protein sequence ID" value="KAF9467941.1"/>
    <property type="molecule type" value="Genomic_DNA"/>
</dbReference>
<dbReference type="InterPro" id="IPR001138">
    <property type="entry name" value="Zn2Cys6_DnaBD"/>
</dbReference>
<dbReference type="CDD" id="cd00067">
    <property type="entry name" value="GAL4"/>
    <property type="match status" value="1"/>
</dbReference>
<organism evidence="8 9">
    <name type="scientific">Collybia nuda</name>
    <dbReference type="NCBI Taxonomy" id="64659"/>
    <lineage>
        <taxon>Eukaryota</taxon>
        <taxon>Fungi</taxon>
        <taxon>Dikarya</taxon>
        <taxon>Basidiomycota</taxon>
        <taxon>Agaricomycotina</taxon>
        <taxon>Agaricomycetes</taxon>
        <taxon>Agaricomycetidae</taxon>
        <taxon>Agaricales</taxon>
        <taxon>Tricholomatineae</taxon>
        <taxon>Clitocybaceae</taxon>
        <taxon>Collybia</taxon>
    </lineage>
</organism>
<dbReference type="Pfam" id="PF00172">
    <property type="entry name" value="Zn_clus"/>
    <property type="match status" value="1"/>
</dbReference>
<dbReference type="SMART" id="SM00066">
    <property type="entry name" value="GAL4"/>
    <property type="match status" value="1"/>
</dbReference>
<evidence type="ECO:0000313" key="8">
    <source>
        <dbReference type="EMBL" id="KAF9467941.1"/>
    </source>
</evidence>
<name>A0A9P5YHJ7_9AGAR</name>
<dbReference type="OrthoDB" id="2309723at2759"/>
<keyword evidence="3" id="KW-0805">Transcription regulation</keyword>
<protein>
    <recommendedName>
        <fullName evidence="7">Zn(2)-C6 fungal-type domain-containing protein</fullName>
    </recommendedName>
</protein>
<gene>
    <name evidence="8" type="ORF">BDZ94DRAFT_1248109</name>
</gene>
<feature type="region of interest" description="Disordered" evidence="6">
    <location>
        <begin position="153"/>
        <end position="173"/>
    </location>
</feature>
<dbReference type="PANTHER" id="PTHR47338">
    <property type="entry name" value="ZN(II)2CYS6 TRANSCRIPTION FACTOR (EUROFUNG)-RELATED"/>
    <property type="match status" value="1"/>
</dbReference>
<keyword evidence="9" id="KW-1185">Reference proteome</keyword>
<evidence type="ECO:0000313" key="9">
    <source>
        <dbReference type="Proteomes" id="UP000807353"/>
    </source>
</evidence>
<keyword evidence="4" id="KW-0804">Transcription</keyword>
<dbReference type="PANTHER" id="PTHR47338:SF29">
    <property type="entry name" value="ZN(2)-C6 FUNGAL-TYPE DOMAIN-CONTAINING PROTEIN"/>
    <property type="match status" value="1"/>
</dbReference>
<evidence type="ECO:0000256" key="2">
    <source>
        <dbReference type="ARBA" id="ARBA00022723"/>
    </source>
</evidence>
<proteinExistence type="predicted"/>
<evidence type="ECO:0000256" key="6">
    <source>
        <dbReference type="SAM" id="MobiDB-lite"/>
    </source>
</evidence>
<dbReference type="GO" id="GO:0003677">
    <property type="term" value="F:DNA binding"/>
    <property type="evidence" value="ECO:0007669"/>
    <property type="project" value="InterPro"/>
</dbReference>
<keyword evidence="2" id="KW-0479">Metal-binding</keyword>
<dbReference type="GO" id="GO:0008270">
    <property type="term" value="F:zinc ion binding"/>
    <property type="evidence" value="ECO:0007669"/>
    <property type="project" value="InterPro"/>
</dbReference>
<evidence type="ECO:0000256" key="4">
    <source>
        <dbReference type="ARBA" id="ARBA00023163"/>
    </source>
</evidence>
<comment type="caution">
    <text evidence="8">The sequence shown here is derived from an EMBL/GenBank/DDBJ whole genome shotgun (WGS) entry which is preliminary data.</text>
</comment>
<keyword evidence="5" id="KW-0539">Nucleus</keyword>
<dbReference type="SUPFAM" id="SSF57701">
    <property type="entry name" value="Zn2/Cys6 DNA-binding domain"/>
    <property type="match status" value="1"/>
</dbReference>
<dbReference type="Gene3D" id="4.10.240.10">
    <property type="entry name" value="Zn(2)-C6 fungal-type DNA-binding domain"/>
    <property type="match status" value="1"/>
</dbReference>
<feature type="domain" description="Zn(2)-C6 fungal-type" evidence="7">
    <location>
        <begin position="24"/>
        <end position="56"/>
    </location>
</feature>
<dbReference type="InterPro" id="IPR050815">
    <property type="entry name" value="TF_fung"/>
</dbReference>
<evidence type="ECO:0000256" key="5">
    <source>
        <dbReference type="ARBA" id="ARBA00023242"/>
    </source>
</evidence>
<evidence type="ECO:0000256" key="1">
    <source>
        <dbReference type="ARBA" id="ARBA00004123"/>
    </source>
</evidence>
<dbReference type="CDD" id="cd12148">
    <property type="entry name" value="fungal_TF_MHR"/>
    <property type="match status" value="1"/>
</dbReference>
<reference evidence="8" key="1">
    <citation type="submission" date="2020-11" db="EMBL/GenBank/DDBJ databases">
        <authorList>
            <consortium name="DOE Joint Genome Institute"/>
            <person name="Ahrendt S."/>
            <person name="Riley R."/>
            <person name="Andreopoulos W."/>
            <person name="Labutti K."/>
            <person name="Pangilinan J."/>
            <person name="Ruiz-Duenas F.J."/>
            <person name="Barrasa J.M."/>
            <person name="Sanchez-Garcia M."/>
            <person name="Camarero S."/>
            <person name="Miyauchi S."/>
            <person name="Serrano A."/>
            <person name="Linde D."/>
            <person name="Babiker R."/>
            <person name="Drula E."/>
            <person name="Ayuso-Fernandez I."/>
            <person name="Pacheco R."/>
            <person name="Padilla G."/>
            <person name="Ferreira P."/>
            <person name="Barriuso J."/>
            <person name="Kellner H."/>
            <person name="Castanera R."/>
            <person name="Alfaro M."/>
            <person name="Ramirez L."/>
            <person name="Pisabarro A.G."/>
            <person name="Kuo A."/>
            <person name="Tritt A."/>
            <person name="Lipzen A."/>
            <person name="He G."/>
            <person name="Yan M."/>
            <person name="Ng V."/>
            <person name="Cullen D."/>
            <person name="Martin F."/>
            <person name="Rosso M.-N."/>
            <person name="Henrissat B."/>
            <person name="Hibbett D."/>
            <person name="Martinez A.T."/>
            <person name="Grigoriev I.V."/>
        </authorList>
    </citation>
    <scope>NUCLEOTIDE SEQUENCE</scope>
    <source>
        <strain evidence="8">CBS 247.69</strain>
    </source>
</reference>
<feature type="compositionally biased region" description="Low complexity" evidence="6">
    <location>
        <begin position="153"/>
        <end position="164"/>
    </location>
</feature>
<dbReference type="Proteomes" id="UP000807353">
    <property type="component" value="Unassembled WGS sequence"/>
</dbReference>
<dbReference type="Pfam" id="PF04082">
    <property type="entry name" value="Fungal_trans"/>
    <property type="match status" value="1"/>
</dbReference>
<dbReference type="InterPro" id="IPR007219">
    <property type="entry name" value="XnlR_reg_dom"/>
</dbReference>
<dbReference type="GO" id="GO:0000981">
    <property type="term" value="F:DNA-binding transcription factor activity, RNA polymerase II-specific"/>
    <property type="evidence" value="ECO:0007669"/>
    <property type="project" value="InterPro"/>
</dbReference>